<dbReference type="Gene3D" id="3.30.1330.70">
    <property type="entry name" value="Holliday junction resolvase RusA"/>
    <property type="match status" value="1"/>
</dbReference>
<dbReference type="GO" id="GO:0000287">
    <property type="term" value="F:magnesium ion binding"/>
    <property type="evidence" value="ECO:0007669"/>
    <property type="project" value="InterPro"/>
</dbReference>
<dbReference type="Proteomes" id="UP000194309">
    <property type="component" value="Chromosome"/>
</dbReference>
<accession>A0A381D8V1</accession>
<dbReference type="GO" id="GO:0006310">
    <property type="term" value="P:DNA recombination"/>
    <property type="evidence" value="ECO:0007669"/>
    <property type="project" value="InterPro"/>
</dbReference>
<dbReference type="OrthoDB" id="959793at2"/>
<dbReference type="EMBL" id="CP018788">
    <property type="protein sequence ID" value="ARQ99032.1"/>
    <property type="molecule type" value="Genomic_DNA"/>
</dbReference>
<name>A0A1X9SS42_9BACT</name>
<protein>
    <submittedName>
        <fullName evidence="2">RusA domain protein</fullName>
    </submittedName>
</protein>
<accession>A0A1X9SS42</accession>
<proteinExistence type="predicted"/>
<evidence type="ECO:0000256" key="1">
    <source>
        <dbReference type="SAM" id="MobiDB-lite"/>
    </source>
</evidence>
<feature type="region of interest" description="Disordered" evidence="1">
    <location>
        <begin position="181"/>
        <end position="206"/>
    </location>
</feature>
<reference evidence="2 3" key="1">
    <citation type="journal article" date="2017" name="Genome Biol. Evol.">
        <title>Comparative Genomic Analysis Identifies a Campylobacter Clade Deficient in Selenium Metabolism.</title>
        <authorList>
            <person name="Miller W.G."/>
            <person name="Yee E."/>
            <person name="Lopes B.S."/>
            <person name="Chapman M.H."/>
            <person name="Huynh S."/>
            <person name="Bono J.L."/>
            <person name="Parker C.T."/>
            <person name="Strachan N.J.C."/>
            <person name="Forbes K.J."/>
        </authorList>
    </citation>
    <scope>NUCLEOTIDE SEQUENCE [LARGE SCALE GENOMIC DNA]</scope>
    <source>
        <strain evidence="2 3">NCTC 13003</strain>
    </source>
</reference>
<dbReference type="InterPro" id="IPR008822">
    <property type="entry name" value="Endonuclease_RusA-like"/>
</dbReference>
<organism evidence="2 3">
    <name type="scientific">Campylobacter devanensis</name>
    <dbReference type="NCBI Taxonomy" id="3161138"/>
    <lineage>
        <taxon>Bacteria</taxon>
        <taxon>Pseudomonadati</taxon>
        <taxon>Campylobacterota</taxon>
        <taxon>Epsilonproteobacteria</taxon>
        <taxon>Campylobacterales</taxon>
        <taxon>Campylobacteraceae</taxon>
        <taxon>Campylobacter</taxon>
    </lineage>
</organism>
<dbReference type="GO" id="GO:0006281">
    <property type="term" value="P:DNA repair"/>
    <property type="evidence" value="ECO:0007669"/>
    <property type="project" value="InterPro"/>
</dbReference>
<dbReference type="SUPFAM" id="SSF103084">
    <property type="entry name" value="Holliday junction resolvase RusA"/>
    <property type="match status" value="1"/>
</dbReference>
<evidence type="ECO:0000313" key="2">
    <source>
        <dbReference type="EMBL" id="ARQ99032.1"/>
    </source>
</evidence>
<dbReference type="STRING" id="1660064.CIGN_0743"/>
<sequence>MLQKIVYNDRPTSINNKNDAIKAIYQKGLKKAALEQNAFIMNGDLAVEILWKQHLPADIDNILKYTLDALKGICYVDDCAIISLKISKRYSQKEQLIITIKNKFILSKFIKKLIYTVFIKPLIKFIDANFKDIIEYEKHNHNPTTTINPNNNLALNLLINTPNQQINPSQNLSSLTNQTTNQIQKTKSEIQTPTTSNKTAQSVSTDKNPQMQAVALIKTTLQEFKGKITIAYKFSPKNIAIYIVVSKSLDAQVRKEIAHLSKEKIMALQNRLNQGQFTIHYGSIPLKSNNIKL</sequence>
<gene>
    <name evidence="2" type="ORF">CIGN_0743</name>
</gene>
<evidence type="ECO:0000313" key="3">
    <source>
        <dbReference type="Proteomes" id="UP000194309"/>
    </source>
</evidence>
<dbReference type="Pfam" id="PF05866">
    <property type="entry name" value="RusA"/>
    <property type="match status" value="1"/>
</dbReference>
<dbReference type="InterPro" id="IPR036614">
    <property type="entry name" value="RusA-like_sf"/>
</dbReference>
<dbReference type="KEGG" id="cdev:CIGN_0743"/>
<keyword evidence="3" id="KW-1185">Reference proteome</keyword>
<feature type="compositionally biased region" description="Polar residues" evidence="1">
    <location>
        <begin position="189"/>
        <end position="206"/>
    </location>
</feature>
<dbReference type="AlphaFoldDB" id="A0A1X9SS42"/>